<proteinExistence type="predicted"/>
<accession>A0A1V1VEL2</accession>
<feature type="coiled-coil region" evidence="1">
    <location>
        <begin position="42"/>
        <end position="69"/>
    </location>
</feature>
<evidence type="ECO:0000313" key="3">
    <source>
        <dbReference type="EMBL" id="QOD58467.1"/>
    </source>
</evidence>
<sequence>MLIQFNASVCGSITMFGEVGETMIKAMGFCQTIPGAITELNLTAALENLMNATVEATEKEQKLALSEDEENDEEESFVPFANRARPLIDMLETCVKEKCPLMWDKV</sequence>
<organism evidence="2 4">
    <name type="scientific">Photobacterium damsela subsp. piscicida</name>
    <name type="common">Pasteurella piscicida</name>
    <dbReference type="NCBI Taxonomy" id="38294"/>
    <lineage>
        <taxon>Bacteria</taxon>
        <taxon>Pseudomonadati</taxon>
        <taxon>Pseudomonadota</taxon>
        <taxon>Gammaproteobacteria</taxon>
        <taxon>Vibrionales</taxon>
        <taxon>Vibrionaceae</taxon>
        <taxon>Photobacterium</taxon>
    </lineage>
</organism>
<dbReference type="RefSeq" id="WP_068969416.1">
    <property type="nucleotide sequence ID" value="NZ_AP018046.1"/>
</dbReference>
<dbReference type="InterPro" id="IPR014991">
    <property type="entry name" value="DUF1840"/>
</dbReference>
<dbReference type="Proteomes" id="UP000218676">
    <property type="component" value="Chromosome 2"/>
</dbReference>
<dbReference type="EMBL" id="CP061855">
    <property type="protein sequence ID" value="QOD58467.1"/>
    <property type="molecule type" value="Genomic_DNA"/>
</dbReference>
<dbReference type="EMBL" id="AP018046">
    <property type="protein sequence ID" value="BAX55121.1"/>
    <property type="molecule type" value="Genomic_DNA"/>
</dbReference>
<evidence type="ECO:0000313" key="5">
    <source>
        <dbReference type="Proteomes" id="UP000516656"/>
    </source>
</evidence>
<reference evidence="3 5" key="3">
    <citation type="submission" date="2020-09" db="EMBL/GenBank/DDBJ databases">
        <title>Complete, closed and curated genome sequences of Photobacterium damselae subsp. piscicida isolates from Australia indicate localised evolution and additional plasmid-borne pathogenicity mechanisms.</title>
        <authorList>
            <person name="Baseggio L."/>
            <person name="Silayeva O."/>
            <person name="Buller N."/>
            <person name="Landos M."/>
            <person name="Engelstaedter J."/>
            <person name="Barnes A.C."/>
        </authorList>
    </citation>
    <scope>NUCLEOTIDE SEQUENCE [LARGE SCALE GENOMIC DNA]</scope>
    <source>
        <strain evidence="3 5">AS-16-0540-1</strain>
    </source>
</reference>
<reference evidence="2" key="1">
    <citation type="journal article" date="2017" name="Genome Announc.">
        <title>Whole-Genome Sequence of Photobacterium damselae subsp. piscicida Strain 91-197, Isolated from Hybrid Striped Bass (Morone sp.) in the United States.</title>
        <authorList>
            <person name="Teru Y."/>
            <person name="Hikima J."/>
            <person name="Kono T."/>
            <person name="Sakai M."/>
            <person name="Takano T."/>
            <person name="Hawke J.P."/>
            <person name="Takeyama H."/>
            <person name="Aoki T."/>
        </authorList>
    </citation>
    <scope>NUCLEOTIDE SEQUENCE</scope>
    <source>
        <strain evidence="2">91-197</strain>
    </source>
</reference>
<evidence type="ECO:0000313" key="2">
    <source>
        <dbReference type="EMBL" id="BAX55121.1"/>
    </source>
</evidence>
<dbReference type="Proteomes" id="UP000516656">
    <property type="component" value="Chromosome 2"/>
</dbReference>
<dbReference type="Pfam" id="PF08895">
    <property type="entry name" value="DUF1840"/>
    <property type="match status" value="1"/>
</dbReference>
<dbReference type="AlphaFoldDB" id="A0A1V1VEL2"/>
<gene>
    <name evidence="3" type="ORF">IC627_16500</name>
    <name evidence="2" type="ORF">PDPUS_2_00535</name>
</gene>
<evidence type="ECO:0000256" key="1">
    <source>
        <dbReference type="SAM" id="Coils"/>
    </source>
</evidence>
<name>A0A1V1VEL2_PHODP</name>
<evidence type="ECO:0000313" key="4">
    <source>
        <dbReference type="Proteomes" id="UP000218676"/>
    </source>
</evidence>
<reference evidence="4" key="2">
    <citation type="submission" date="2017-05" db="EMBL/GenBank/DDBJ databases">
        <title>Whole genome sequence of fish pathogenic bacteria, Photobacterium damselae subsp. piscicida, strain 91-197, isolated from hybrid striped bass (Morone sp.) in USA.</title>
        <authorList>
            <person name="Teru Y."/>
            <person name="Hikima J."/>
            <person name="Kono T."/>
            <person name="Sakai M."/>
            <person name="Takano T."/>
            <person name="Hawke J.P."/>
            <person name="Takeyama H."/>
            <person name="Aoki T."/>
        </authorList>
    </citation>
    <scope>NUCLEOTIDE SEQUENCE [LARGE SCALE GENOMIC DNA]</scope>
    <source>
        <strain evidence="4">91-197</strain>
    </source>
</reference>
<keyword evidence="1" id="KW-0175">Coiled coil</keyword>
<protein>
    <submittedName>
        <fullName evidence="3">DUF1840 domain-containing protein</fullName>
    </submittedName>
</protein>